<sequence>MSRKLLNQVRTMKYDVRIAVRASEIHVSYVRNAVEEIFPFADAELSPRRRRWPKLSFAEKNGTGRLLTSMTTSSFDPLSEASAPKSEISREDDSTRVKCVESRKNAVNKSRKVQKNISRASSKRELSTFMDNEKGDLCIARATIENTTEKSSTEVHGGGSPAAADSIETSSGASRIGNYKLIRKSLTRSTLKKNGEISSVYTGNETKGGVFSSKSKPSLERTALNILDRKRREECYQRFILGGCDSKRSNAHDRMLTKAGGSCSEGKAPETNDSRPQKSAKMREMSISGPPDAFREICIDHPNRARCLTYKDEVDSGGQQVEQPATEQRNSSSPVVTEVSERAPSSSDMQGLLTFVTDCSGHLRLPAGYLVTHENSSSTGNYNYNNSHPQKPPEIITSCPKEDELIPDDIPKIWTNPLHQENKAEDLRNTSLSSEKFSSILSYLGHVEESSLQENFRFLPKRDGLEGASGCQSPCTVLEHEDSVSLANSSLTTSLTHISCNQSGDGEVGLNSATSLFEGVRKKMQEFRCRIAAKESESAELLREIERLKAEKEQALSL</sequence>
<evidence type="ECO:0000256" key="1">
    <source>
        <dbReference type="SAM" id="Coils"/>
    </source>
</evidence>
<feature type="region of interest" description="Disordered" evidence="2">
    <location>
        <begin position="257"/>
        <end position="287"/>
    </location>
</feature>
<evidence type="ECO:0000313" key="4">
    <source>
        <dbReference type="Proteomes" id="UP001605036"/>
    </source>
</evidence>
<dbReference type="EMBL" id="JBHFFA010000008">
    <property type="protein sequence ID" value="KAL2610012.1"/>
    <property type="molecule type" value="Genomic_DNA"/>
</dbReference>
<feature type="region of interest" description="Disordered" evidence="2">
    <location>
        <begin position="68"/>
        <end position="95"/>
    </location>
</feature>
<comment type="caution">
    <text evidence="3">The sequence shown here is derived from an EMBL/GenBank/DDBJ whole genome shotgun (WGS) entry which is preliminary data.</text>
</comment>
<reference evidence="3 4" key="1">
    <citation type="submission" date="2024-09" db="EMBL/GenBank/DDBJ databases">
        <title>Chromosome-scale assembly of Riccia fluitans.</title>
        <authorList>
            <person name="Paukszto L."/>
            <person name="Sawicki J."/>
            <person name="Karawczyk K."/>
            <person name="Piernik-Szablinska J."/>
            <person name="Szczecinska M."/>
            <person name="Mazdziarz M."/>
        </authorList>
    </citation>
    <scope>NUCLEOTIDE SEQUENCE [LARGE SCALE GENOMIC DNA]</scope>
    <source>
        <strain evidence="3">Rf_01</strain>
        <tissue evidence="3">Aerial parts of the thallus</tissue>
    </source>
</reference>
<dbReference type="Proteomes" id="UP001605036">
    <property type="component" value="Unassembled WGS sequence"/>
</dbReference>
<accession>A0ABD1XM31</accession>
<keyword evidence="4" id="KW-1185">Reference proteome</keyword>
<evidence type="ECO:0000313" key="3">
    <source>
        <dbReference type="EMBL" id="KAL2610012.1"/>
    </source>
</evidence>
<keyword evidence="1" id="KW-0175">Coiled coil</keyword>
<gene>
    <name evidence="3" type="ORF">R1flu_028585</name>
</gene>
<name>A0ABD1XM31_9MARC</name>
<feature type="compositionally biased region" description="Polar residues" evidence="2">
    <location>
        <begin position="317"/>
        <end position="335"/>
    </location>
</feature>
<organism evidence="3 4">
    <name type="scientific">Riccia fluitans</name>
    <dbReference type="NCBI Taxonomy" id="41844"/>
    <lineage>
        <taxon>Eukaryota</taxon>
        <taxon>Viridiplantae</taxon>
        <taxon>Streptophyta</taxon>
        <taxon>Embryophyta</taxon>
        <taxon>Marchantiophyta</taxon>
        <taxon>Marchantiopsida</taxon>
        <taxon>Marchantiidae</taxon>
        <taxon>Marchantiales</taxon>
        <taxon>Ricciaceae</taxon>
        <taxon>Riccia</taxon>
    </lineage>
</organism>
<feature type="compositionally biased region" description="Basic and acidic residues" evidence="2">
    <location>
        <begin position="267"/>
        <end position="284"/>
    </location>
</feature>
<dbReference type="AlphaFoldDB" id="A0ABD1XM31"/>
<feature type="coiled-coil region" evidence="1">
    <location>
        <begin position="524"/>
        <end position="558"/>
    </location>
</feature>
<evidence type="ECO:0000256" key="2">
    <source>
        <dbReference type="SAM" id="MobiDB-lite"/>
    </source>
</evidence>
<feature type="region of interest" description="Disordered" evidence="2">
    <location>
        <begin position="314"/>
        <end position="346"/>
    </location>
</feature>
<protein>
    <submittedName>
        <fullName evidence="3">Uncharacterized protein</fullName>
    </submittedName>
</protein>
<feature type="region of interest" description="Disordered" evidence="2">
    <location>
        <begin position="148"/>
        <end position="169"/>
    </location>
</feature>
<proteinExistence type="predicted"/>